<name>A0ABV5HMC9_9VIBR</name>
<keyword evidence="2" id="KW-1185">Reference proteome</keyword>
<dbReference type="RefSeq" id="WP_390192253.1">
    <property type="nucleotide sequence ID" value="NZ_JBHMEP010000002.1"/>
</dbReference>
<accession>A0ABV5HMC9</accession>
<gene>
    <name evidence="1" type="ORF">ACFFUV_10615</name>
</gene>
<proteinExistence type="predicted"/>
<evidence type="ECO:0000313" key="1">
    <source>
        <dbReference type="EMBL" id="MFB9135412.1"/>
    </source>
</evidence>
<reference evidence="1 2" key="1">
    <citation type="submission" date="2024-09" db="EMBL/GenBank/DDBJ databases">
        <authorList>
            <person name="Sun Q."/>
            <person name="Mori K."/>
        </authorList>
    </citation>
    <scope>NUCLEOTIDE SEQUENCE [LARGE SCALE GENOMIC DNA]</scope>
    <source>
        <strain evidence="1 2">CECT 8064</strain>
    </source>
</reference>
<comment type="caution">
    <text evidence="1">The sequence shown here is derived from an EMBL/GenBank/DDBJ whole genome shotgun (WGS) entry which is preliminary data.</text>
</comment>
<evidence type="ECO:0000313" key="2">
    <source>
        <dbReference type="Proteomes" id="UP001589645"/>
    </source>
</evidence>
<dbReference type="Proteomes" id="UP001589645">
    <property type="component" value="Unassembled WGS sequence"/>
</dbReference>
<organism evidence="1 2">
    <name type="scientific">Vibrio olivae</name>
    <dbReference type="NCBI Taxonomy" id="1243002"/>
    <lineage>
        <taxon>Bacteria</taxon>
        <taxon>Pseudomonadati</taxon>
        <taxon>Pseudomonadota</taxon>
        <taxon>Gammaproteobacteria</taxon>
        <taxon>Vibrionales</taxon>
        <taxon>Vibrionaceae</taxon>
        <taxon>Vibrio</taxon>
    </lineage>
</organism>
<dbReference type="EMBL" id="JBHMEP010000002">
    <property type="protein sequence ID" value="MFB9135412.1"/>
    <property type="molecule type" value="Genomic_DNA"/>
</dbReference>
<protein>
    <submittedName>
        <fullName evidence="1">Uncharacterized protein</fullName>
    </submittedName>
</protein>
<sequence length="134" mass="14756">MLTTDVACSISDFALYFEANSLSNRLFISSPQMNIHFHAENAHDFEHWAQKRGEMEKVKRLLILRQFTDQPAGESGVEVKNVALGVLDLANATITFLSPKLARQTYSQQAVSGVTITPPSDLNFVAIESLADSA</sequence>